<organism evidence="13 14">
    <name type="scientific">Engystomops pustulosus</name>
    <name type="common">Tungara frog</name>
    <name type="synonym">Physalaemus pustulosus</name>
    <dbReference type="NCBI Taxonomy" id="76066"/>
    <lineage>
        <taxon>Eukaryota</taxon>
        <taxon>Metazoa</taxon>
        <taxon>Chordata</taxon>
        <taxon>Craniata</taxon>
        <taxon>Vertebrata</taxon>
        <taxon>Euteleostomi</taxon>
        <taxon>Amphibia</taxon>
        <taxon>Batrachia</taxon>
        <taxon>Anura</taxon>
        <taxon>Neobatrachia</taxon>
        <taxon>Hyloidea</taxon>
        <taxon>Leptodactylidae</taxon>
        <taxon>Leiuperinae</taxon>
        <taxon>Engystomops</taxon>
    </lineage>
</organism>
<evidence type="ECO:0000256" key="3">
    <source>
        <dbReference type="ARBA" id="ARBA00004584"/>
    </source>
</evidence>
<dbReference type="Proteomes" id="UP000824782">
    <property type="component" value="Unassembled WGS sequence"/>
</dbReference>
<evidence type="ECO:0000256" key="4">
    <source>
        <dbReference type="ARBA" id="ARBA00022454"/>
    </source>
</evidence>
<evidence type="ECO:0000256" key="5">
    <source>
        <dbReference type="ARBA" id="ARBA00022618"/>
    </source>
</evidence>
<protein>
    <recommendedName>
        <fullName evidence="12">Mis18 domain-containing protein</fullName>
    </recommendedName>
</protein>
<dbReference type="PANTHER" id="PTHR16431:SF3">
    <property type="entry name" value="PROTEIN MIS18-BETA"/>
    <property type="match status" value="1"/>
</dbReference>
<keyword evidence="11" id="KW-0137">Centromere</keyword>
<reference evidence="13" key="1">
    <citation type="thesis" date="2020" institute="ProQuest LLC" country="789 East Eisenhower Parkway, Ann Arbor, MI, USA">
        <title>Comparative Genomics and Chromosome Evolution.</title>
        <authorList>
            <person name="Mudd A.B."/>
        </authorList>
    </citation>
    <scope>NUCLEOTIDE SEQUENCE</scope>
    <source>
        <strain evidence="13">237g6f4</strain>
        <tissue evidence="13">Blood</tissue>
    </source>
</reference>
<dbReference type="GO" id="GO:0000785">
    <property type="term" value="C:chromatin"/>
    <property type="evidence" value="ECO:0007669"/>
    <property type="project" value="TreeGrafter"/>
</dbReference>
<keyword evidence="5" id="KW-0132">Cell division</keyword>
<evidence type="ECO:0000256" key="8">
    <source>
        <dbReference type="ARBA" id="ARBA00022833"/>
    </source>
</evidence>
<dbReference type="EMBL" id="WNYA01000001">
    <property type="protein sequence ID" value="KAG8594934.1"/>
    <property type="molecule type" value="Genomic_DNA"/>
</dbReference>
<dbReference type="PROSITE" id="PS51793">
    <property type="entry name" value="MIS18"/>
    <property type="match status" value="1"/>
</dbReference>
<dbReference type="InterPro" id="IPR034752">
    <property type="entry name" value="Mis18"/>
</dbReference>
<keyword evidence="14" id="KW-1185">Reference proteome</keyword>
<keyword evidence="4" id="KW-0158">Chromosome</keyword>
<evidence type="ECO:0000256" key="2">
    <source>
        <dbReference type="ARBA" id="ARBA00004123"/>
    </source>
</evidence>
<gene>
    <name evidence="13" type="ORF">GDO81_001372</name>
</gene>
<accession>A0AAV7DBY5</accession>
<evidence type="ECO:0000256" key="6">
    <source>
        <dbReference type="ARBA" id="ARBA00022723"/>
    </source>
</evidence>
<evidence type="ECO:0000259" key="12">
    <source>
        <dbReference type="PROSITE" id="PS51793"/>
    </source>
</evidence>
<comment type="caution">
    <text evidence="13">The sequence shown here is derived from an EMBL/GenBank/DDBJ whole genome shotgun (WGS) entry which is preliminary data.</text>
</comment>
<comment type="function">
    <text evidence="1">Required for recruitment of CENPA to centromeres and normal chromosome segregation during mitosis.</text>
</comment>
<name>A0AAV7DBY5_ENGPU</name>
<evidence type="ECO:0000256" key="9">
    <source>
        <dbReference type="ARBA" id="ARBA00023242"/>
    </source>
</evidence>
<dbReference type="GO" id="GO:0000775">
    <property type="term" value="C:chromosome, centromeric region"/>
    <property type="evidence" value="ECO:0007669"/>
    <property type="project" value="UniProtKB-SubCell"/>
</dbReference>
<evidence type="ECO:0000256" key="1">
    <source>
        <dbReference type="ARBA" id="ARBA00003694"/>
    </source>
</evidence>
<keyword evidence="6" id="KW-0479">Metal-binding</keyword>
<keyword evidence="7" id="KW-0498">Mitosis</keyword>
<keyword evidence="9" id="KW-0539">Nucleus</keyword>
<evidence type="ECO:0000256" key="11">
    <source>
        <dbReference type="ARBA" id="ARBA00023328"/>
    </source>
</evidence>
<dbReference type="GO" id="GO:0007059">
    <property type="term" value="P:chromosome segregation"/>
    <property type="evidence" value="ECO:0007669"/>
    <property type="project" value="TreeGrafter"/>
</dbReference>
<evidence type="ECO:0000256" key="10">
    <source>
        <dbReference type="ARBA" id="ARBA00023306"/>
    </source>
</evidence>
<dbReference type="PANTHER" id="PTHR16431">
    <property type="entry name" value="NEUROGENIC PROTEIN MASTERMIND"/>
    <property type="match status" value="1"/>
</dbReference>
<keyword evidence="8" id="KW-0862">Zinc</keyword>
<proteinExistence type="predicted"/>
<dbReference type="AlphaFoldDB" id="A0AAV7DBY5"/>
<dbReference type="GO" id="GO:0046872">
    <property type="term" value="F:metal ion binding"/>
    <property type="evidence" value="ECO:0007669"/>
    <property type="project" value="UniProtKB-KW"/>
</dbReference>
<dbReference type="Pfam" id="PF03226">
    <property type="entry name" value="Yippee-Mis18"/>
    <property type="match status" value="1"/>
</dbReference>
<keyword evidence="10" id="KW-0131">Cell cycle</keyword>
<comment type="subcellular location">
    <subcellularLocation>
        <location evidence="3">Chromosome</location>
        <location evidence="3">Centromere</location>
    </subcellularLocation>
    <subcellularLocation>
        <location evidence="2">Nucleus</location>
    </subcellularLocation>
</comment>
<dbReference type="GO" id="GO:0034080">
    <property type="term" value="P:CENP-A containing chromatin assembly"/>
    <property type="evidence" value="ECO:0007669"/>
    <property type="project" value="TreeGrafter"/>
</dbReference>
<dbReference type="InterPro" id="IPR004910">
    <property type="entry name" value="Yippee/Mis18/Cereblon"/>
</dbReference>
<evidence type="ECO:0000313" key="13">
    <source>
        <dbReference type="EMBL" id="KAG8594934.1"/>
    </source>
</evidence>
<feature type="domain" description="Mis18" evidence="12">
    <location>
        <begin position="30"/>
        <end position="128"/>
    </location>
</feature>
<sequence length="182" mass="20175">MSGASRTSSVSDTVRTSGMAGPSMLEIDLYSVFMCRKCNTILAEGGNACESNDVLDLIAFLAVSTDVEVEEGQRYDVSPDLQGCVYSYLRCGVCKAKVGLFLTCAVAEVSHLRKLFCIFRKSVLCYSLKTKNLLEGERFYFNAARCVAKLGQLEQDMFHTYSRIQDLANIVQLQLQSSEDED</sequence>
<dbReference type="GO" id="GO:0051301">
    <property type="term" value="P:cell division"/>
    <property type="evidence" value="ECO:0007669"/>
    <property type="project" value="UniProtKB-KW"/>
</dbReference>
<evidence type="ECO:0000313" key="14">
    <source>
        <dbReference type="Proteomes" id="UP000824782"/>
    </source>
</evidence>
<dbReference type="GO" id="GO:0005634">
    <property type="term" value="C:nucleus"/>
    <property type="evidence" value="ECO:0007669"/>
    <property type="project" value="UniProtKB-SubCell"/>
</dbReference>
<evidence type="ECO:0000256" key="7">
    <source>
        <dbReference type="ARBA" id="ARBA00022776"/>
    </source>
</evidence>